<dbReference type="Proteomes" id="UP000077752">
    <property type="component" value="Unassembled WGS sequence"/>
</dbReference>
<sequence length="769" mass="84186">MLEWLRGGSRTGGFNCIVAYDRTRTNTVLLQEYIERFTAGTYLKPINMDVPTSGKTRELTYDYILDAGRLSFENASIDKSKARLTMHVIGGSQVSLEESDSGQLKVAGISSIDALQGPLVYLDIELKGTEGVISEDGKIYLDLNHDFEVIMLTFAATDRERKIGGEFLNDYFKGLPEDEQIHVLNELKVVPGQYLVPQEFFIRTHAAPGGKDVHSPNRGAGAVLVFITTLGQDNGKIAVKDEDQPYLIPDGFSASMLLGHDFLMAKIFSEGCRALADEGSEYDFELVSYQEGIIDHMRVLRGVASGPDITRSSTSFKEITARNLAFPLAGNDVTMTCKFADGRITLDWKGFSRFRLIVELQNGQRQDFSADVAWHMIRPFEPQLDSATGTVSLVPLESQMKRVKVSPGDHGYPPIIENFGQITEVLEFALIQRLFDTLARFAEPASAIDVFRLNSILFKGDNVVVLKDVHQPRDMFLIGDVSPSLTHFSITPMNEKVGPEGQVTFKTVPPVSGVTWSVEKVPGSSDKVGSISTSGVYTAPKKSELDGSFTRVRVTATAGNYRQSALVSIVSRDIALNPLVVSMGVESAVLREMSAGTLGDGELVWSIADPSSGSQIVPSNVEFGDKAFKPGPKQDVHILVEEVVVENKSTGSKVSSYVVVTHVPGSLTIRYEKTDNPDEVQLRLKHEMDDLPPDENLTLTVVAGSGTVTPDGLFKIDPAGKHKFAVVEALYSISIFKARGHIILPIPFLDIKQALEVQAKCLEHKPGKP</sequence>
<gene>
    <name evidence="1" type="ORF">AYO28_09980</name>
</gene>
<name>A0A177STA8_PSEPU</name>
<comment type="caution">
    <text evidence="1">The sequence shown here is derived from an EMBL/GenBank/DDBJ whole genome shotgun (WGS) entry which is preliminary data.</text>
</comment>
<accession>A0A177STA8</accession>
<evidence type="ECO:0000313" key="1">
    <source>
        <dbReference type="EMBL" id="OAI94184.1"/>
    </source>
</evidence>
<dbReference type="EMBL" id="LUCV01000007">
    <property type="protein sequence ID" value="OAI94184.1"/>
    <property type="molecule type" value="Genomic_DNA"/>
</dbReference>
<evidence type="ECO:0000313" key="2">
    <source>
        <dbReference type="Proteomes" id="UP000077752"/>
    </source>
</evidence>
<reference evidence="1 2" key="1">
    <citation type="submission" date="2016-03" db="EMBL/GenBank/DDBJ databases">
        <title>Draft Genome Assembly of Pseudomonas putida strain CBF10-2.</title>
        <authorList>
            <person name="Iyer R.S."/>
            <person name="Damania A."/>
        </authorList>
    </citation>
    <scope>NUCLEOTIDE SEQUENCE [LARGE SCALE GENOMIC DNA]</scope>
    <source>
        <strain evidence="1 2">CBF10-2</strain>
    </source>
</reference>
<protein>
    <submittedName>
        <fullName evidence="1">Uncharacterized protein</fullName>
    </submittedName>
</protein>
<organism evidence="1 2">
    <name type="scientific">Pseudomonas putida</name>
    <name type="common">Arthrobacter siderocapsulatus</name>
    <dbReference type="NCBI Taxonomy" id="303"/>
    <lineage>
        <taxon>Bacteria</taxon>
        <taxon>Pseudomonadati</taxon>
        <taxon>Pseudomonadota</taxon>
        <taxon>Gammaproteobacteria</taxon>
        <taxon>Pseudomonadales</taxon>
        <taxon>Pseudomonadaceae</taxon>
        <taxon>Pseudomonas</taxon>
    </lineage>
</organism>
<dbReference type="AlphaFoldDB" id="A0A177STA8"/>
<proteinExistence type="predicted"/>